<dbReference type="InterPro" id="IPR001357">
    <property type="entry name" value="BRCT_dom"/>
</dbReference>
<protein>
    <submittedName>
        <fullName evidence="3">DNA repair protein REV1</fullName>
    </submittedName>
</protein>
<evidence type="ECO:0000313" key="4">
    <source>
        <dbReference type="Proteomes" id="UP000469558"/>
    </source>
</evidence>
<dbReference type="Proteomes" id="UP000469558">
    <property type="component" value="Unassembled WGS sequence"/>
</dbReference>
<dbReference type="Gene3D" id="3.40.50.10190">
    <property type="entry name" value="BRCT domain"/>
    <property type="match status" value="1"/>
</dbReference>
<dbReference type="SMART" id="SM00292">
    <property type="entry name" value="BRCT"/>
    <property type="match status" value="1"/>
</dbReference>
<feature type="region of interest" description="Disordered" evidence="1">
    <location>
        <begin position="21"/>
        <end position="44"/>
    </location>
</feature>
<dbReference type="SUPFAM" id="SSF52113">
    <property type="entry name" value="BRCT domain"/>
    <property type="match status" value="1"/>
</dbReference>
<dbReference type="AlphaFoldDB" id="A0A8T9BXT2"/>
<dbReference type="PROSITE" id="PS50172">
    <property type="entry name" value="BRCT"/>
    <property type="match status" value="1"/>
</dbReference>
<evidence type="ECO:0000313" key="3">
    <source>
        <dbReference type="EMBL" id="TVY69002.1"/>
    </source>
</evidence>
<dbReference type="InterPro" id="IPR036420">
    <property type="entry name" value="BRCT_dom_sf"/>
</dbReference>
<dbReference type="Pfam" id="PF00533">
    <property type="entry name" value="BRCT"/>
    <property type="match status" value="1"/>
</dbReference>
<gene>
    <name evidence="3" type="primary">Rev1</name>
    <name evidence="3" type="ORF">LSUE1_G009307</name>
</gene>
<name>A0A8T9BXT2_9HELO</name>
<reference evidence="3 4" key="1">
    <citation type="submission" date="2018-05" db="EMBL/GenBank/DDBJ databases">
        <title>Genome sequencing and assembly of the regulated plant pathogen Lachnellula willkommii and related sister species for the development of diagnostic species identification markers.</title>
        <authorList>
            <person name="Giroux E."/>
            <person name="Bilodeau G."/>
        </authorList>
    </citation>
    <scope>NUCLEOTIDE SEQUENCE [LARGE SCALE GENOMIC DNA]</scope>
    <source>
        <strain evidence="3 4">CBS 268.59</strain>
    </source>
</reference>
<dbReference type="OrthoDB" id="427711at2759"/>
<organism evidence="3 4">
    <name type="scientific">Lachnellula suecica</name>
    <dbReference type="NCBI Taxonomy" id="602035"/>
    <lineage>
        <taxon>Eukaryota</taxon>
        <taxon>Fungi</taxon>
        <taxon>Dikarya</taxon>
        <taxon>Ascomycota</taxon>
        <taxon>Pezizomycotina</taxon>
        <taxon>Leotiomycetes</taxon>
        <taxon>Helotiales</taxon>
        <taxon>Lachnaceae</taxon>
        <taxon>Lachnellula</taxon>
    </lineage>
</organism>
<proteinExistence type="predicted"/>
<sequence>MAPPKSTVPPAAQPKHSAYFDAWNSSSTGHQRAENRLGASTGWRQSRNMKLSHQFKSGGTGGKRISDTIGAGSEDWDENAKALIPKNVRQRAKVSVGDMMVNQGASGPMNSEDRLMASRKNEDDLKEYEKLNREKGIFDGLVIYINGSTHPLISDHKLKHILSENGGKLSLHFGRKQVTHVILGRPSGTQGLGSGGGLAGTKIEKEIKKVGGAGIKYVGVEWALESLKAGKRLPETQFSNLKVAAKGQKSVYSMLRQHQAHDH</sequence>
<evidence type="ECO:0000259" key="2">
    <source>
        <dbReference type="PROSITE" id="PS50172"/>
    </source>
</evidence>
<accession>A0A8T9BXT2</accession>
<keyword evidence="4" id="KW-1185">Reference proteome</keyword>
<feature type="domain" description="BRCT" evidence="2">
    <location>
        <begin position="133"/>
        <end position="240"/>
    </location>
</feature>
<evidence type="ECO:0000256" key="1">
    <source>
        <dbReference type="SAM" id="MobiDB-lite"/>
    </source>
</evidence>
<dbReference type="EMBL" id="QGMK01001342">
    <property type="protein sequence ID" value="TVY69002.1"/>
    <property type="molecule type" value="Genomic_DNA"/>
</dbReference>
<comment type="caution">
    <text evidence="3">The sequence shown here is derived from an EMBL/GenBank/DDBJ whole genome shotgun (WGS) entry which is preliminary data.</text>
</comment>